<dbReference type="SUPFAM" id="SSF54001">
    <property type="entry name" value="Cysteine proteinases"/>
    <property type="match status" value="1"/>
</dbReference>
<name>A0A8S2AGY1_ARAAE</name>
<dbReference type="InterPro" id="IPR025661">
    <property type="entry name" value="Pept_asp_AS"/>
</dbReference>
<dbReference type="AlphaFoldDB" id="A0A8S2AGY1"/>
<dbReference type="SMART" id="SM00645">
    <property type="entry name" value="Pept_C1"/>
    <property type="match status" value="1"/>
</dbReference>
<evidence type="ECO:0000259" key="8">
    <source>
        <dbReference type="SMART" id="SM00645"/>
    </source>
</evidence>
<feature type="chain" id="PRO_5035785219" description="Cysteine protease" evidence="7">
    <location>
        <begin position="28"/>
        <end position="349"/>
    </location>
</feature>
<dbReference type="Proteomes" id="UP000682877">
    <property type="component" value="Chromosome 5"/>
</dbReference>
<keyword evidence="3 7" id="KW-0732">Signal</keyword>
<dbReference type="InterPro" id="IPR039417">
    <property type="entry name" value="Peptidase_C1A_papain-like"/>
</dbReference>
<dbReference type="InterPro" id="IPR038765">
    <property type="entry name" value="Papain-like_cys_pep_sf"/>
</dbReference>
<feature type="domain" description="Cathepsin propeptide inhibitor" evidence="9">
    <location>
        <begin position="41"/>
        <end position="98"/>
    </location>
</feature>
<evidence type="ECO:0000259" key="9">
    <source>
        <dbReference type="SMART" id="SM00848"/>
    </source>
</evidence>
<keyword evidence="2" id="KW-0645">Protease</keyword>
<organism evidence="10 11">
    <name type="scientific">Arabidopsis arenosa</name>
    <name type="common">Sand rock-cress</name>
    <name type="synonym">Cardaminopsis arenosa</name>
    <dbReference type="NCBI Taxonomy" id="38785"/>
    <lineage>
        <taxon>Eukaryota</taxon>
        <taxon>Viridiplantae</taxon>
        <taxon>Streptophyta</taxon>
        <taxon>Embryophyta</taxon>
        <taxon>Tracheophyta</taxon>
        <taxon>Spermatophyta</taxon>
        <taxon>Magnoliopsida</taxon>
        <taxon>eudicotyledons</taxon>
        <taxon>Gunneridae</taxon>
        <taxon>Pentapetalae</taxon>
        <taxon>rosids</taxon>
        <taxon>malvids</taxon>
        <taxon>Brassicales</taxon>
        <taxon>Brassicaceae</taxon>
        <taxon>Camelineae</taxon>
        <taxon>Arabidopsis</taxon>
    </lineage>
</organism>
<evidence type="ECO:0000256" key="2">
    <source>
        <dbReference type="ARBA" id="ARBA00022670"/>
    </source>
</evidence>
<accession>A0A8S2AGY1</accession>
<keyword evidence="5" id="KW-0788">Thiol protease</keyword>
<evidence type="ECO:0000256" key="5">
    <source>
        <dbReference type="ARBA" id="ARBA00022807"/>
    </source>
</evidence>
<dbReference type="SMART" id="SM00848">
    <property type="entry name" value="Inhibitor_I29"/>
    <property type="match status" value="1"/>
</dbReference>
<protein>
    <recommendedName>
        <fullName evidence="12">Cysteine protease</fullName>
    </recommendedName>
</protein>
<dbReference type="InterPro" id="IPR000169">
    <property type="entry name" value="Pept_cys_AS"/>
</dbReference>
<dbReference type="EMBL" id="LR999455">
    <property type="protein sequence ID" value="CAE6074999.1"/>
    <property type="molecule type" value="Genomic_DNA"/>
</dbReference>
<dbReference type="InterPro" id="IPR013128">
    <property type="entry name" value="Peptidase_C1A"/>
</dbReference>
<evidence type="ECO:0000256" key="4">
    <source>
        <dbReference type="ARBA" id="ARBA00022801"/>
    </source>
</evidence>
<dbReference type="GO" id="GO:0008234">
    <property type="term" value="F:cysteine-type peptidase activity"/>
    <property type="evidence" value="ECO:0007669"/>
    <property type="project" value="UniProtKB-KW"/>
</dbReference>
<keyword evidence="4" id="KW-0378">Hydrolase</keyword>
<evidence type="ECO:0000313" key="11">
    <source>
        <dbReference type="Proteomes" id="UP000682877"/>
    </source>
</evidence>
<proteinExistence type="inferred from homology"/>
<dbReference type="InterPro" id="IPR013201">
    <property type="entry name" value="Prot_inhib_I29"/>
</dbReference>
<evidence type="ECO:0000256" key="6">
    <source>
        <dbReference type="ARBA" id="ARBA00023157"/>
    </source>
</evidence>
<evidence type="ECO:0000256" key="7">
    <source>
        <dbReference type="SAM" id="SignalP"/>
    </source>
</evidence>
<reference evidence="10" key="1">
    <citation type="submission" date="2021-01" db="EMBL/GenBank/DDBJ databases">
        <authorList>
            <person name="Bezrukov I."/>
        </authorList>
    </citation>
    <scope>NUCLEOTIDE SEQUENCE</scope>
</reference>
<dbReference type="PANTHER" id="PTHR12411">
    <property type="entry name" value="CYSTEINE PROTEASE FAMILY C1-RELATED"/>
    <property type="match status" value="1"/>
</dbReference>
<dbReference type="GO" id="GO:0006508">
    <property type="term" value="P:proteolysis"/>
    <property type="evidence" value="ECO:0007669"/>
    <property type="project" value="UniProtKB-KW"/>
</dbReference>
<dbReference type="PROSITE" id="PS00139">
    <property type="entry name" value="THIOL_PROTEASE_CYS"/>
    <property type="match status" value="1"/>
</dbReference>
<evidence type="ECO:0000256" key="1">
    <source>
        <dbReference type="ARBA" id="ARBA00008455"/>
    </source>
</evidence>
<keyword evidence="11" id="KW-1185">Reference proteome</keyword>
<evidence type="ECO:0000256" key="3">
    <source>
        <dbReference type="ARBA" id="ARBA00022729"/>
    </source>
</evidence>
<dbReference type="Pfam" id="PF08246">
    <property type="entry name" value="Inhibitor_I29"/>
    <property type="match status" value="1"/>
</dbReference>
<dbReference type="PRINTS" id="PR00705">
    <property type="entry name" value="PAPAIN"/>
</dbReference>
<dbReference type="Pfam" id="PF00112">
    <property type="entry name" value="Peptidase_C1"/>
    <property type="match status" value="1"/>
</dbReference>
<dbReference type="Gene3D" id="3.90.70.10">
    <property type="entry name" value="Cysteine proteinases"/>
    <property type="match status" value="1"/>
</dbReference>
<dbReference type="InterPro" id="IPR000668">
    <property type="entry name" value="Peptidase_C1A_C"/>
</dbReference>
<evidence type="ECO:0000313" key="10">
    <source>
        <dbReference type="EMBL" id="CAE6074999.1"/>
    </source>
</evidence>
<sequence>MAISFRTLALLTLSVLLISLSIGVVTATESHRNEAEVRTMYDQWLVENGKNYNGLGEKERRFKIFKDNLKHIEEHNSDPNRSYERGLNQFSDLTVDEFQASYLGGKLEKKSLSDVAERYQYKEGDILPDEVDWRERGAVVPRVKRQGDCGSCWAFAATGAVEGINQITTGELLSLSEQELIDCDRGKDNFGCAGGGAVWAFEFIKENGGIVTDEDYGYTGDDTAACKAIEMKTTRVVTINGHEVVPINDEMSLKKAVSYQPISVMISAANMSDYKSGVYKGPCSNLWGDHNVLIVGYGTSSDEGDYWLIRNSWGPGWGEGGYLRLQRNFQEPTGKCAVAVAPLISLALL</sequence>
<evidence type="ECO:0008006" key="12">
    <source>
        <dbReference type="Google" id="ProtNLM"/>
    </source>
</evidence>
<feature type="signal peptide" evidence="7">
    <location>
        <begin position="1"/>
        <end position="27"/>
    </location>
</feature>
<dbReference type="PROSITE" id="PS00640">
    <property type="entry name" value="THIOL_PROTEASE_ASN"/>
    <property type="match status" value="1"/>
</dbReference>
<comment type="similarity">
    <text evidence="1">Belongs to the peptidase C1 family.</text>
</comment>
<dbReference type="FunFam" id="3.90.70.10:FF:000067">
    <property type="entry name" value="Senescence-specific cysteine protease"/>
    <property type="match status" value="1"/>
</dbReference>
<feature type="domain" description="Peptidase C1A papain C-terminal" evidence="8">
    <location>
        <begin position="127"/>
        <end position="346"/>
    </location>
</feature>
<keyword evidence="6" id="KW-1015">Disulfide bond</keyword>
<gene>
    <name evidence="10" type="ORF">AARE701A_LOCUS12506</name>
</gene>
<dbReference type="CDD" id="cd02248">
    <property type="entry name" value="Peptidase_C1A"/>
    <property type="match status" value="1"/>
</dbReference>